<dbReference type="PANTHER" id="PTHR21337">
    <property type="entry name" value="PHOSPHO-2-DEHYDRO-3-DEOXYHEPTONATE ALDOLASE 1, 2"/>
    <property type="match status" value="1"/>
</dbReference>
<keyword evidence="3" id="KW-0104">Cadmium</keyword>
<dbReference type="PANTHER" id="PTHR21337:SF0">
    <property type="entry name" value="PHOSPHO-2-DEHYDRO-3-DEOXYHEPTONATE ALDOLASE"/>
    <property type="match status" value="1"/>
</dbReference>
<feature type="binding site" evidence="3">
    <location>
        <begin position="275"/>
        <end position="276"/>
    </location>
    <ligand>
        <name>phosphoenolpyruvate</name>
        <dbReference type="ChEBI" id="CHEBI:58702"/>
    </ligand>
</feature>
<feature type="binding site" evidence="3">
    <location>
        <position position="403"/>
    </location>
    <ligand>
        <name>Mn(2+)</name>
        <dbReference type="ChEBI" id="CHEBI:29035"/>
    </ligand>
</feature>
<keyword evidence="6" id="KW-1185">Reference proteome</keyword>
<evidence type="ECO:0000256" key="2">
    <source>
        <dbReference type="ARBA" id="ARBA00022679"/>
    </source>
</evidence>
<feature type="binding site" evidence="3">
    <location>
        <position position="433"/>
    </location>
    <ligand>
        <name>Mn(2+)</name>
        <dbReference type="ChEBI" id="CHEBI:29035"/>
    </ligand>
</feature>
<comment type="similarity">
    <text evidence="1 4">Belongs to the class-II DAHP synthase family.</text>
</comment>
<dbReference type="FunFam" id="3.20.20.70:FF:000139">
    <property type="entry name" value="Phospho-2-dehydro-3-deoxyheptonate aldolase"/>
    <property type="match status" value="1"/>
</dbReference>
<evidence type="ECO:0000313" key="6">
    <source>
        <dbReference type="Proteomes" id="UP000660680"/>
    </source>
</evidence>
<organism evidence="5 6">
    <name type="scientific">Actinokineospora fastidiosa</name>
    <dbReference type="NCBI Taxonomy" id="1816"/>
    <lineage>
        <taxon>Bacteria</taxon>
        <taxon>Bacillati</taxon>
        <taxon>Actinomycetota</taxon>
        <taxon>Actinomycetes</taxon>
        <taxon>Pseudonocardiales</taxon>
        <taxon>Pseudonocardiaceae</taxon>
        <taxon>Actinokineospora</taxon>
    </lineage>
</organism>
<comment type="pathway">
    <text evidence="4">Metabolic intermediate biosynthesis; chorismate biosynthesis; chorismate from D-erythrose 4-phosphate and phosphoenolpyruvate: step 1/7.</text>
</comment>
<sequence length="454" mass="50040">MDTLPELPPLPPDLRARLDEALARPAAQQPEWPDAEQVRQVRTVLESVPPITVPAEIDRLHRRLAEVAQGRAFLLQGGDCAETFADNTEPHLRGNIRTLLQMAVVLTYGASLPVVKVGRIAGQYAKPRSAATDALGLPVYRGDIVNSLVATPEARVPDPSRMIRAYANSSAAMNLVRALTGAGMADLAQVHDWNRDFVRTSPAGERYEALATEIDRGLRFMRACGVEDTSLHTAEVYSSHEALLLDYERAMLRLDSGGEEPKLYDLSSHFLWIGERTRQLDGAHIAFAELLSNPIGLKIGPTTSPEMAVEYVERLDPRNQPGRLTLISRMGNAKVRDVLPAIVEKVEASGHKVIWQCDPMHGNTHESSTGYKTRHFDRIVDEVQGFFEVHRRLGTHPGGIHVELTGEDVTECLGGAQEISDADLSGRYETACDPRLNTQQSLELAFLVAEMLRS</sequence>
<protein>
    <recommendedName>
        <fullName evidence="4">Phospho-2-dehydro-3-deoxyheptonate aldolase</fullName>
        <ecNumber evidence="4">2.5.1.54</ecNumber>
    </recommendedName>
</protein>
<feature type="binding site" evidence="3">
    <location>
        <position position="119"/>
    </location>
    <ligand>
        <name>phosphoenolpyruvate</name>
        <dbReference type="ChEBI" id="CHEBI:58702"/>
    </ligand>
</feature>
<dbReference type="EMBL" id="BMRB01000003">
    <property type="protein sequence ID" value="GGS40388.1"/>
    <property type="molecule type" value="Genomic_DNA"/>
</dbReference>
<dbReference type="EC" id="2.5.1.54" evidence="4"/>
<evidence type="ECO:0000256" key="3">
    <source>
        <dbReference type="PIRSR" id="PIRSR602480-1"/>
    </source>
</evidence>
<feature type="binding site" evidence="3">
    <location>
        <position position="298"/>
    </location>
    <ligand>
        <name>phosphoenolpyruvate</name>
        <dbReference type="ChEBI" id="CHEBI:58702"/>
    </ligand>
</feature>
<comment type="cofactor">
    <cofactor evidence="3">
        <name>Mn(2+)</name>
        <dbReference type="ChEBI" id="CHEBI:29035"/>
    </cofactor>
    <cofactor evidence="3">
        <name>Co(2+)</name>
        <dbReference type="ChEBI" id="CHEBI:48828"/>
    </cofactor>
    <cofactor evidence="3">
        <name>Cd(2+)</name>
        <dbReference type="ChEBI" id="CHEBI:48775"/>
    </cofactor>
    <text evidence="3">Binds 1 divalent cation per subunit. The enzyme is active with manganese, cobalt or cadmium ions.</text>
</comment>
<comment type="caution">
    <text evidence="5">The sequence shown here is derived from an EMBL/GenBank/DDBJ whole genome shotgun (WGS) entry which is preliminary data.</text>
</comment>
<keyword evidence="3" id="KW-0170">Cobalt</keyword>
<dbReference type="Proteomes" id="UP000660680">
    <property type="component" value="Unassembled WGS sequence"/>
</dbReference>
<name>A0A918GJX5_9PSEU</name>
<dbReference type="GO" id="GO:0003849">
    <property type="term" value="F:3-deoxy-7-phosphoheptulonate synthase activity"/>
    <property type="evidence" value="ECO:0007669"/>
    <property type="project" value="UniProtKB-EC"/>
</dbReference>
<dbReference type="GO" id="GO:0009073">
    <property type="term" value="P:aromatic amino acid family biosynthetic process"/>
    <property type="evidence" value="ECO:0007669"/>
    <property type="project" value="UniProtKB-KW"/>
</dbReference>
<reference evidence="5" key="2">
    <citation type="submission" date="2020-09" db="EMBL/GenBank/DDBJ databases">
        <authorList>
            <person name="Sun Q."/>
            <person name="Ohkuma M."/>
        </authorList>
    </citation>
    <scope>NUCLEOTIDE SEQUENCE</scope>
    <source>
        <strain evidence="5">JCM 3276</strain>
    </source>
</reference>
<dbReference type="Pfam" id="PF01474">
    <property type="entry name" value="DAHP_synth_2"/>
    <property type="match status" value="1"/>
</dbReference>
<dbReference type="AlphaFoldDB" id="A0A918GJX5"/>
<dbReference type="NCBIfam" id="TIGR01358">
    <property type="entry name" value="DAHP_synth_II"/>
    <property type="match status" value="1"/>
</dbReference>
<reference evidence="5" key="1">
    <citation type="journal article" date="2014" name="Int. J. Syst. Evol. Microbiol.">
        <title>Complete genome sequence of Corynebacterium casei LMG S-19264T (=DSM 44701T), isolated from a smear-ripened cheese.</title>
        <authorList>
            <consortium name="US DOE Joint Genome Institute (JGI-PGF)"/>
            <person name="Walter F."/>
            <person name="Albersmeier A."/>
            <person name="Kalinowski J."/>
            <person name="Ruckert C."/>
        </authorList>
    </citation>
    <scope>NUCLEOTIDE SEQUENCE</scope>
    <source>
        <strain evidence="5">JCM 3276</strain>
    </source>
</reference>
<keyword evidence="2 4" id="KW-0808">Transferase</keyword>
<dbReference type="Gene3D" id="3.20.20.70">
    <property type="entry name" value="Aldolase class I"/>
    <property type="match status" value="2"/>
</dbReference>
<accession>A0A918GJX5</accession>
<dbReference type="SUPFAM" id="SSF51569">
    <property type="entry name" value="Aldolase"/>
    <property type="match status" value="1"/>
</dbReference>
<keyword evidence="4" id="KW-0057">Aromatic amino acid biosynthesis</keyword>
<feature type="binding site" evidence="3">
    <location>
        <position position="80"/>
    </location>
    <ligand>
        <name>Mn(2+)</name>
        <dbReference type="ChEBI" id="CHEBI:29035"/>
    </ligand>
</feature>
<gene>
    <name evidence="5" type="primary">aroF</name>
    <name evidence="5" type="ORF">GCM10010171_38570</name>
</gene>
<evidence type="ECO:0000313" key="5">
    <source>
        <dbReference type="EMBL" id="GGS40388.1"/>
    </source>
</evidence>
<evidence type="ECO:0000256" key="1">
    <source>
        <dbReference type="ARBA" id="ARBA00008911"/>
    </source>
</evidence>
<evidence type="ECO:0000256" key="4">
    <source>
        <dbReference type="RuleBase" id="RU363071"/>
    </source>
</evidence>
<dbReference type="GO" id="GO:0008652">
    <property type="term" value="P:amino acid biosynthetic process"/>
    <property type="evidence" value="ECO:0007669"/>
    <property type="project" value="UniProtKB-KW"/>
</dbReference>
<feature type="binding site" evidence="3">
    <location>
        <position position="329"/>
    </location>
    <ligand>
        <name>phosphoenolpyruvate</name>
        <dbReference type="ChEBI" id="CHEBI:58702"/>
    </ligand>
</feature>
<dbReference type="InterPro" id="IPR002480">
    <property type="entry name" value="DAHP_synth_2"/>
</dbReference>
<feature type="binding site" evidence="3">
    <location>
        <position position="361"/>
    </location>
    <ligand>
        <name>Mn(2+)</name>
        <dbReference type="ChEBI" id="CHEBI:29035"/>
    </ligand>
</feature>
<keyword evidence="3" id="KW-0464">Manganese</keyword>
<proteinExistence type="inferred from homology"/>
<comment type="catalytic activity">
    <reaction evidence="4">
        <text>D-erythrose 4-phosphate + phosphoenolpyruvate + H2O = 7-phospho-2-dehydro-3-deoxy-D-arabino-heptonate + phosphate</text>
        <dbReference type="Rhea" id="RHEA:14717"/>
        <dbReference type="ChEBI" id="CHEBI:15377"/>
        <dbReference type="ChEBI" id="CHEBI:16897"/>
        <dbReference type="ChEBI" id="CHEBI:43474"/>
        <dbReference type="ChEBI" id="CHEBI:58394"/>
        <dbReference type="ChEBI" id="CHEBI:58702"/>
        <dbReference type="EC" id="2.5.1.54"/>
    </reaction>
</comment>
<dbReference type="InterPro" id="IPR013785">
    <property type="entry name" value="Aldolase_TIM"/>
</dbReference>
<keyword evidence="4" id="KW-0028">Amino-acid biosynthesis</keyword>